<dbReference type="Proteomes" id="UP001287286">
    <property type="component" value="Unassembled WGS sequence"/>
</dbReference>
<dbReference type="EMBL" id="JAWRVI010000002">
    <property type="protein sequence ID" value="KAK4094781.1"/>
    <property type="molecule type" value="Genomic_DNA"/>
</dbReference>
<feature type="region of interest" description="Disordered" evidence="11">
    <location>
        <begin position="654"/>
        <end position="718"/>
    </location>
</feature>
<keyword evidence="4 10" id="KW-1003">Cell membrane</keyword>
<evidence type="ECO:0000313" key="17">
    <source>
        <dbReference type="Proteomes" id="UP000245956"/>
    </source>
</evidence>
<evidence type="ECO:0000256" key="2">
    <source>
        <dbReference type="ARBA" id="ARBA00004651"/>
    </source>
</evidence>
<evidence type="ECO:0000313" key="14">
    <source>
        <dbReference type="EMBL" id="OAQ88203.1"/>
    </source>
</evidence>
<dbReference type="EMBL" id="LSBI01000006">
    <property type="protein sequence ID" value="OAQ88203.1"/>
    <property type="molecule type" value="Genomic_DNA"/>
</dbReference>
<name>A0A179GSS0_PURLI</name>
<sequence>MDRSSMFASSRKRNAPAASSYPDVPTSLRSDSDSLESSQMPKTLQARAATSSSITPYLNLPSRLSQIWINRWTILLLLVLVRVVLLITQLNDNVGNAKTKALSACTKVEDIGSAMASMPHYLSVGVNDLAAGGIEKAVHGMVKGLDLVLEGVEAMIVFYINFLTATYVCLITALIHGSLDVVASVTEDATKAFNKVIDGATTEIKDIAGDLTKAINKITDGIENSIIGHFTPDIPKIDFSKPIDKLKAFNLSSDDFVQDIRKLNKDLPDFEQVQNLTKQAISIPFNMARDGINESFSAYKFDRDVFPLAQKQKLTFCSDNDTLNSFFTHLFELIKKAKIAFVVLLSILAVAAIVPMAWFEIRRWRRQQKNAKLIAQNQYDQMDVVYIASRPVTATCGIKLASRFSGRRQILTRWCVAYATSVPAIFVLSLALAGFFSCFCQFILLKVVEKEVPALAGEVGEFAGQVVKTLENVSDQWAADANGVVKGVNDDINKEVLVYVVNATDAVNNTINMFLDTMEKGLETVFNGTILLDPIKTVLHCVIGIKIESVQKGLTWVHDHAHVNFPMFDNNTFSMGANKSISGDSDLNTFLASPSSVTTDEVSGAVQHVTNWLHDNLVQEALISTGILLIYVIVVLIGVTRTLAGMAMPDKTHGNGGMHYTGENRPPLSPRAANPANESTWEARDEKTLMSGGQGTRFTDARPDRDWSGGPSEARNEF</sequence>
<gene>
    <name evidence="15" type="ORF">PCL_03039</name>
    <name evidence="12" type="ORF">Purlil1_477</name>
    <name evidence="13" type="ORF">VFPBJ_05975</name>
    <name evidence="14" type="ORF">VFPFJ_06668</name>
</gene>
<accession>A0A179GSS0</accession>
<reference evidence="15 17" key="2">
    <citation type="journal article" date="2016" name="Front. Microbiol.">
        <title>Genome and transcriptome sequences reveal the specific parasitism of the nematophagous Purpureocillium lilacinum 36-1.</title>
        <authorList>
            <person name="Xie J."/>
            <person name="Li S."/>
            <person name="Mo C."/>
            <person name="Xiao X."/>
            <person name="Peng D."/>
            <person name="Wang G."/>
            <person name="Xiao Y."/>
        </authorList>
    </citation>
    <scope>NUCLEOTIDE SEQUENCE [LARGE SCALE GENOMIC DNA]</scope>
    <source>
        <strain evidence="15 17">36-1</strain>
    </source>
</reference>
<reference evidence="12 18" key="5">
    <citation type="journal article" date="2024" name="Microbiol. Resour. Announc.">
        <title>Genome annotations for the ascomycete fungi Trichoderma harzianum, Trichoderma aggressivum, and Purpureocillium lilacinum.</title>
        <authorList>
            <person name="Beijen E.P.W."/>
            <person name="Ohm R.A."/>
        </authorList>
    </citation>
    <scope>NUCLEOTIDE SEQUENCE [LARGE SCALE GENOMIC DNA]</scope>
    <source>
        <strain evidence="12 18">CBS 150709</strain>
    </source>
</reference>
<evidence type="ECO:0000256" key="8">
    <source>
        <dbReference type="ARBA" id="ARBA00023136"/>
    </source>
</evidence>
<dbReference type="GO" id="GO:0005886">
    <property type="term" value="C:plasma membrane"/>
    <property type="evidence" value="ECO:0007669"/>
    <property type="project" value="UniProtKB-SubCell"/>
</dbReference>
<keyword evidence="9" id="KW-0325">Glycoprotein</keyword>
<dbReference type="InterPro" id="IPR026777">
    <property type="entry name" value="PRM1"/>
</dbReference>
<dbReference type="GO" id="GO:0043332">
    <property type="term" value="C:mating projection tip"/>
    <property type="evidence" value="ECO:0007669"/>
    <property type="project" value="UniProtKB-UniRule"/>
</dbReference>
<dbReference type="RefSeq" id="XP_018176922.1">
    <property type="nucleotide sequence ID" value="XM_018323743.1"/>
</dbReference>
<protein>
    <recommendedName>
        <fullName evidence="10">Plasma membrane fusion protein PRM1</fullName>
    </recommendedName>
</protein>
<keyword evidence="8 10" id="KW-0472">Membrane</keyword>
<comment type="similarity">
    <text evidence="3 10">Belongs to the PRM1 family.</text>
</comment>
<dbReference type="AlphaFoldDB" id="A0A179GSS0"/>
<keyword evidence="18" id="KW-1185">Reference proteome</keyword>
<evidence type="ECO:0000256" key="6">
    <source>
        <dbReference type="ARBA" id="ARBA00022971"/>
    </source>
</evidence>
<feature type="transmembrane region" description="Helical" evidence="10">
    <location>
        <begin position="339"/>
        <end position="359"/>
    </location>
</feature>
<keyword evidence="7 10" id="KW-1133">Transmembrane helix</keyword>
<feature type="transmembrane region" description="Helical" evidence="10">
    <location>
        <begin position="621"/>
        <end position="639"/>
    </location>
</feature>
<feature type="transmembrane region" description="Helical" evidence="10">
    <location>
        <begin position="415"/>
        <end position="436"/>
    </location>
</feature>
<comment type="caution">
    <text evidence="10">Lacks conserved residue(s) required for the propagation of feature annotation.</text>
</comment>
<evidence type="ECO:0000313" key="18">
    <source>
        <dbReference type="Proteomes" id="UP001287286"/>
    </source>
</evidence>
<evidence type="ECO:0000256" key="5">
    <source>
        <dbReference type="ARBA" id="ARBA00022692"/>
    </source>
</evidence>
<evidence type="ECO:0000313" key="16">
    <source>
        <dbReference type="Proteomes" id="UP000078240"/>
    </source>
</evidence>
<proteinExistence type="inferred from homology"/>
<dbReference type="Proteomes" id="UP000245956">
    <property type="component" value="Unassembled WGS sequence"/>
</dbReference>
<evidence type="ECO:0000256" key="1">
    <source>
        <dbReference type="ARBA" id="ARBA00002512"/>
    </source>
</evidence>
<reference evidence="12" key="4">
    <citation type="submission" date="2023-11" db="EMBL/GenBank/DDBJ databases">
        <authorList>
            <person name="Beijen E."/>
            <person name="Ohm R.A."/>
        </authorList>
    </citation>
    <scope>NUCLEOTIDE SEQUENCE</scope>
    <source>
        <strain evidence="12">CBS 150709</strain>
    </source>
</reference>
<evidence type="ECO:0000256" key="3">
    <source>
        <dbReference type="ARBA" id="ARBA00010780"/>
    </source>
</evidence>
<organism evidence="13 16">
    <name type="scientific">Purpureocillium lilacinum</name>
    <name type="common">Paecilomyces lilacinus</name>
    <dbReference type="NCBI Taxonomy" id="33203"/>
    <lineage>
        <taxon>Eukaryota</taxon>
        <taxon>Fungi</taxon>
        <taxon>Dikarya</taxon>
        <taxon>Ascomycota</taxon>
        <taxon>Pezizomycotina</taxon>
        <taxon>Sordariomycetes</taxon>
        <taxon>Hypocreomycetidae</taxon>
        <taxon>Hypocreales</taxon>
        <taxon>Ophiocordycipitaceae</taxon>
        <taxon>Purpureocillium</taxon>
    </lineage>
</organism>
<evidence type="ECO:0000256" key="9">
    <source>
        <dbReference type="ARBA" id="ARBA00023180"/>
    </source>
</evidence>
<evidence type="ECO:0000256" key="7">
    <source>
        <dbReference type="ARBA" id="ARBA00022989"/>
    </source>
</evidence>
<dbReference type="EMBL" id="LCWV01000019">
    <property type="protein sequence ID" value="PWI67271.1"/>
    <property type="molecule type" value="Genomic_DNA"/>
</dbReference>
<comment type="caution">
    <text evidence="13">The sequence shown here is derived from an EMBL/GenBank/DDBJ whole genome shotgun (WGS) entry which is preliminary data.</text>
</comment>
<dbReference type="Proteomes" id="UP000078240">
    <property type="component" value="Unassembled WGS sequence"/>
</dbReference>
<dbReference type="PANTHER" id="PTHR31030:SF1">
    <property type="entry name" value="PLASMA MEMBRANE FUSION PROTEIN PRM1"/>
    <property type="match status" value="1"/>
</dbReference>
<feature type="transmembrane region" description="Helical" evidence="10">
    <location>
        <begin position="72"/>
        <end position="90"/>
    </location>
</feature>
<evidence type="ECO:0000313" key="15">
    <source>
        <dbReference type="EMBL" id="PWI67271.1"/>
    </source>
</evidence>
<reference evidence="13 16" key="3">
    <citation type="submission" date="2016-01" db="EMBL/GenBank/DDBJ databases">
        <title>Biosynthesis of antibiotic leucinostatins and their inhibition on Phytophthora in bio-control Purpureocillium lilacinum.</title>
        <authorList>
            <person name="Wang G."/>
            <person name="Liu Z."/>
            <person name="Lin R."/>
            <person name="Li E."/>
            <person name="Mao Z."/>
            <person name="Ling J."/>
            <person name="Yin W."/>
            <person name="Xie B."/>
        </authorList>
    </citation>
    <scope>NUCLEOTIDE SEQUENCE [LARGE SCALE GENOMIC DNA]</scope>
    <source>
        <strain evidence="13">PLBJ-1</strain>
        <strain evidence="14">PLFJ-1</strain>
    </source>
</reference>
<reference evidence="15" key="1">
    <citation type="submission" date="2015-05" db="EMBL/GenBank/DDBJ databases">
        <authorList>
            <person name="Wang D.B."/>
            <person name="Wang M."/>
        </authorList>
    </citation>
    <scope>NUCLEOTIDE SEQUENCE</scope>
    <source>
        <strain evidence="15">36-1</strain>
    </source>
</reference>
<dbReference type="Proteomes" id="UP000078340">
    <property type="component" value="Unassembled WGS sequence"/>
</dbReference>
<keyword evidence="6 10" id="KW-0184">Conjugation</keyword>
<evidence type="ECO:0000256" key="4">
    <source>
        <dbReference type="ARBA" id="ARBA00022475"/>
    </source>
</evidence>
<dbReference type="OrthoDB" id="5356111at2759"/>
<evidence type="ECO:0000256" key="10">
    <source>
        <dbReference type="RuleBase" id="RU366035"/>
    </source>
</evidence>
<dbReference type="STRING" id="33203.A0A179GSS0"/>
<comment type="subcellular location">
    <subcellularLocation>
        <location evidence="2 10">Cell membrane</location>
        <topology evidence="2 10">Multi-pass membrane protein</topology>
    </subcellularLocation>
</comment>
<comment type="function">
    <text evidence="1 10">Involved in cell fusion during mating by stabilizing the plasma membrane fusion event.</text>
</comment>
<dbReference type="GeneID" id="28888792"/>
<evidence type="ECO:0000256" key="11">
    <source>
        <dbReference type="SAM" id="MobiDB-lite"/>
    </source>
</evidence>
<evidence type="ECO:0000313" key="12">
    <source>
        <dbReference type="EMBL" id="KAK4094781.1"/>
    </source>
</evidence>
<dbReference type="PANTHER" id="PTHR31030">
    <property type="entry name" value="PLASMA MEMBRANE FUSION PROTEIN PRM1"/>
    <property type="match status" value="1"/>
</dbReference>
<feature type="region of interest" description="Disordered" evidence="11">
    <location>
        <begin position="1"/>
        <end position="42"/>
    </location>
</feature>
<dbReference type="GO" id="GO:0032220">
    <property type="term" value="P:plasma membrane fusion involved in cytogamy"/>
    <property type="evidence" value="ECO:0007669"/>
    <property type="project" value="TreeGrafter"/>
</dbReference>
<dbReference type="OMA" id="NVFGWVN"/>
<evidence type="ECO:0000313" key="13">
    <source>
        <dbReference type="EMBL" id="OAQ80390.1"/>
    </source>
</evidence>
<dbReference type="EMBL" id="LSBH01000004">
    <property type="protein sequence ID" value="OAQ80390.1"/>
    <property type="molecule type" value="Genomic_DNA"/>
</dbReference>
<dbReference type="KEGG" id="plj:28888792"/>
<keyword evidence="5 10" id="KW-0812">Transmembrane</keyword>